<evidence type="ECO:0000256" key="3">
    <source>
        <dbReference type="HAMAP-Rule" id="MF_01385"/>
    </source>
</evidence>
<name>A0A553ZAP1_9ACTN</name>
<protein>
    <recommendedName>
        <fullName evidence="3">Urease accessory protein UreF</fullName>
    </recommendedName>
</protein>
<dbReference type="HAMAP" id="MF_01385">
    <property type="entry name" value="UreF"/>
    <property type="match status" value="1"/>
</dbReference>
<dbReference type="InterPro" id="IPR038277">
    <property type="entry name" value="UreF_sf"/>
</dbReference>
<dbReference type="Pfam" id="PF01730">
    <property type="entry name" value="UreF"/>
    <property type="match status" value="1"/>
</dbReference>
<sequence length="224" mass="22331">MNRAALMVLADGRFPAGGHAHSGGAEAAVAAGRITDAASLEAFCRGRLHTAGLVAAGLAAAAAAGGDPLALDDVADARTPVPALRAAARRLGRQMMRAARAAWPSAELAALAAARPRGAHQPVVLGVAARAAGLTPLDAAYAAAYENVSGPATAVVRLLSLDPFDATAVLARLAGDLDRLAADAAAAGARFPTEGPHVLPAASAPLLDITAEQHAAWPVRLFAS</sequence>
<evidence type="ECO:0000313" key="4">
    <source>
        <dbReference type="EMBL" id="TSB38518.1"/>
    </source>
</evidence>
<comment type="similarity">
    <text evidence="3">Belongs to the UreF family.</text>
</comment>
<keyword evidence="3" id="KW-0963">Cytoplasm</keyword>
<comment type="caution">
    <text evidence="4">The sequence shown here is derived from an EMBL/GenBank/DDBJ whole genome shotgun (WGS) entry which is preliminary data.</text>
</comment>
<accession>A0A553ZAP1</accession>
<dbReference type="InterPro" id="IPR002639">
    <property type="entry name" value="UreF"/>
</dbReference>
<keyword evidence="1 3" id="KW-0996">Nickel insertion</keyword>
<proteinExistence type="inferred from homology"/>
<evidence type="ECO:0000256" key="2">
    <source>
        <dbReference type="ARBA" id="ARBA00023186"/>
    </source>
</evidence>
<dbReference type="PIRSF" id="PIRSF009467">
    <property type="entry name" value="Ureas_acces_UreF"/>
    <property type="match status" value="1"/>
</dbReference>
<keyword evidence="5" id="KW-1185">Reference proteome</keyword>
<dbReference type="GO" id="GO:0005737">
    <property type="term" value="C:cytoplasm"/>
    <property type="evidence" value="ECO:0007669"/>
    <property type="project" value="UniProtKB-SubCell"/>
</dbReference>
<dbReference type="OrthoDB" id="3382047at2"/>
<keyword evidence="2 3" id="KW-0143">Chaperone</keyword>
<reference evidence="4 5" key="1">
    <citation type="submission" date="2019-07" db="EMBL/GenBank/DDBJ databases">
        <title>Draft genome for Streptomyces benahoarensis MZ03-48.</title>
        <authorList>
            <person name="Gonzalez-Pimentel J.L."/>
        </authorList>
    </citation>
    <scope>NUCLEOTIDE SEQUENCE [LARGE SCALE GENOMIC DNA]</scope>
    <source>
        <strain evidence="4 5">MZ03-48</strain>
    </source>
</reference>
<comment type="function">
    <text evidence="3">Required for maturation of urease via the functional incorporation of the urease nickel metallocenter.</text>
</comment>
<gene>
    <name evidence="3" type="primary">ureF</name>
    <name evidence="4" type="ORF">FNZ23_16980</name>
</gene>
<dbReference type="Gene3D" id="1.10.4190.10">
    <property type="entry name" value="Urease accessory protein UreF"/>
    <property type="match status" value="1"/>
</dbReference>
<dbReference type="RefSeq" id="WP_143940405.1">
    <property type="nucleotide sequence ID" value="NZ_VKLS01000203.1"/>
</dbReference>
<dbReference type="EMBL" id="VKLS01000203">
    <property type="protein sequence ID" value="TSB38518.1"/>
    <property type="molecule type" value="Genomic_DNA"/>
</dbReference>
<dbReference type="PANTHER" id="PTHR33620">
    <property type="entry name" value="UREASE ACCESSORY PROTEIN F"/>
    <property type="match status" value="1"/>
</dbReference>
<comment type="subcellular location">
    <subcellularLocation>
        <location evidence="3">Cytoplasm</location>
    </subcellularLocation>
</comment>
<dbReference type="AlphaFoldDB" id="A0A553ZAP1"/>
<dbReference type="GO" id="GO:0016151">
    <property type="term" value="F:nickel cation binding"/>
    <property type="evidence" value="ECO:0007669"/>
    <property type="project" value="UniProtKB-UniRule"/>
</dbReference>
<dbReference type="PANTHER" id="PTHR33620:SF1">
    <property type="entry name" value="UREASE ACCESSORY PROTEIN F"/>
    <property type="match status" value="1"/>
</dbReference>
<evidence type="ECO:0000256" key="1">
    <source>
        <dbReference type="ARBA" id="ARBA00022988"/>
    </source>
</evidence>
<comment type="subunit">
    <text evidence="3">UreD, UreF and UreG form a complex that acts as a GTP-hydrolysis-dependent molecular chaperone, activating the urease apoprotein by helping to assemble the nickel containing metallocenter of UreC. The UreE protein probably delivers the nickel.</text>
</comment>
<evidence type="ECO:0000313" key="5">
    <source>
        <dbReference type="Proteomes" id="UP000320888"/>
    </source>
</evidence>
<dbReference type="Proteomes" id="UP000320888">
    <property type="component" value="Unassembled WGS sequence"/>
</dbReference>
<organism evidence="4 5">
    <name type="scientific">Streptomyces benahoarensis</name>
    <dbReference type="NCBI Taxonomy" id="2595054"/>
    <lineage>
        <taxon>Bacteria</taxon>
        <taxon>Bacillati</taxon>
        <taxon>Actinomycetota</taxon>
        <taxon>Actinomycetes</taxon>
        <taxon>Kitasatosporales</taxon>
        <taxon>Streptomycetaceae</taxon>
        <taxon>Streptomyces</taxon>
    </lineage>
</organism>